<comment type="function">
    <text evidence="1">Catalyzes the SAM-dependent triple methylation of the alpha-amino group of histidine to form hercynine, a step in the biosynthesis pathway of ergothioneine.</text>
</comment>
<dbReference type="EC" id="2.1.1.44" evidence="1"/>
<feature type="binding site" evidence="1">
    <location>
        <position position="114"/>
    </location>
    <ligand>
        <name>S-adenosyl-L-methionine</name>
        <dbReference type="ChEBI" id="CHEBI:59789"/>
    </ligand>
</feature>
<evidence type="ECO:0000256" key="1">
    <source>
        <dbReference type="HAMAP-Rule" id="MF_02037"/>
    </source>
</evidence>
<protein>
    <recommendedName>
        <fullName evidence="1">Histidine N-alpha-methyltransferase</fullName>
        <ecNumber evidence="1">2.1.1.44</ecNumber>
    </recommendedName>
    <alternativeName>
        <fullName evidence="1">Histidine trimethyltransferase</fullName>
    </alternativeName>
</protein>
<dbReference type="InterPro" id="IPR051128">
    <property type="entry name" value="EgtD_Methyltrsf_superfamily"/>
</dbReference>
<dbReference type="EMBL" id="POTX01000123">
    <property type="protein sequence ID" value="PZF93388.1"/>
    <property type="molecule type" value="Genomic_DNA"/>
</dbReference>
<dbReference type="Proteomes" id="UP000248627">
    <property type="component" value="Unassembled WGS sequence"/>
</dbReference>
<dbReference type="GO" id="GO:0032259">
    <property type="term" value="P:methylation"/>
    <property type="evidence" value="ECO:0007669"/>
    <property type="project" value="UniProtKB-KW"/>
</dbReference>
<comment type="subunit">
    <text evidence="1">Monomer.</text>
</comment>
<dbReference type="HAMAP" id="MF_02037">
    <property type="entry name" value="EgtD"/>
    <property type="match status" value="1"/>
</dbReference>
<dbReference type="InterPro" id="IPR029063">
    <property type="entry name" value="SAM-dependent_MTases_sf"/>
</dbReference>
<comment type="similarity">
    <text evidence="1">Belongs to the methyltransferase superfamily. EgtD family.</text>
</comment>
<keyword evidence="1 2" id="KW-0808">Transferase</keyword>
<dbReference type="UniPathway" id="UPA01014"/>
<dbReference type="GO" id="GO:0008276">
    <property type="term" value="F:protein methyltransferase activity"/>
    <property type="evidence" value="ECO:0007669"/>
    <property type="project" value="InterPro"/>
</dbReference>
<feature type="binding site" evidence="1">
    <location>
        <begin position="281"/>
        <end position="283"/>
    </location>
    <ligand>
        <name>L-histidine</name>
        <dbReference type="ChEBI" id="CHEBI:57595"/>
    </ligand>
</feature>
<dbReference type="SUPFAM" id="SSF53335">
    <property type="entry name" value="S-adenosyl-L-methionine-dependent methyltransferases"/>
    <property type="match status" value="1"/>
</dbReference>
<evidence type="ECO:0000313" key="2">
    <source>
        <dbReference type="EMBL" id="PZF93388.1"/>
    </source>
</evidence>
<feature type="binding site" evidence="1">
    <location>
        <position position="167"/>
    </location>
    <ligand>
        <name>L-histidine</name>
        <dbReference type="ChEBI" id="CHEBI:57595"/>
    </ligand>
</feature>
<dbReference type="GO" id="GO:0052699">
    <property type="term" value="P:ergothioneine biosynthetic process"/>
    <property type="evidence" value="ECO:0007669"/>
    <property type="project" value="UniProtKB-UniRule"/>
</dbReference>
<dbReference type="PANTHER" id="PTHR43397:SF1">
    <property type="entry name" value="ERGOTHIONEINE BIOSYNTHESIS PROTEIN 1"/>
    <property type="match status" value="1"/>
</dbReference>
<dbReference type="InterPro" id="IPR035094">
    <property type="entry name" value="EgtD"/>
</dbReference>
<feature type="binding site" evidence="1">
    <location>
        <begin position="142"/>
        <end position="143"/>
    </location>
    <ligand>
        <name>S-adenosyl-L-methionine</name>
        <dbReference type="ChEBI" id="CHEBI:59789"/>
    </ligand>
</feature>
<dbReference type="Pfam" id="PF10017">
    <property type="entry name" value="Methyltransf_33"/>
    <property type="match status" value="1"/>
</dbReference>
<comment type="catalytic activity">
    <reaction evidence="1">
        <text>L-histidine + 3 S-adenosyl-L-methionine = hercynine + 3 S-adenosyl-L-homocysteine + 3 H(+)</text>
        <dbReference type="Rhea" id="RHEA:38471"/>
        <dbReference type="ChEBI" id="CHEBI:15378"/>
        <dbReference type="ChEBI" id="CHEBI:15781"/>
        <dbReference type="ChEBI" id="CHEBI:57595"/>
        <dbReference type="ChEBI" id="CHEBI:57856"/>
        <dbReference type="ChEBI" id="CHEBI:59789"/>
        <dbReference type="EC" id="2.1.1.44"/>
    </reaction>
</comment>
<organism evidence="2 3">
    <name type="scientific">Micromonospora endophytica</name>
    <dbReference type="NCBI Taxonomy" id="515350"/>
    <lineage>
        <taxon>Bacteria</taxon>
        <taxon>Bacillati</taxon>
        <taxon>Actinomycetota</taxon>
        <taxon>Actinomycetes</taxon>
        <taxon>Micromonosporales</taxon>
        <taxon>Micromonosporaceae</taxon>
        <taxon>Micromonospora</taxon>
    </lineage>
</organism>
<keyword evidence="1 2" id="KW-0489">Methyltransferase</keyword>
<name>A0A2W2CNZ2_9ACTN</name>
<feature type="binding site" evidence="1">
    <location>
        <position position="87"/>
    </location>
    <ligand>
        <name>S-adenosyl-L-methionine</name>
        <dbReference type="ChEBI" id="CHEBI:59789"/>
    </ligand>
</feature>
<comment type="caution">
    <text evidence="2">The sequence shown here is derived from an EMBL/GenBank/DDBJ whole genome shotgun (WGS) entry which is preliminary data.</text>
</comment>
<dbReference type="OrthoDB" id="5289726at2"/>
<reference evidence="2 3" key="1">
    <citation type="submission" date="2018-01" db="EMBL/GenBank/DDBJ databases">
        <title>Draft genome sequence of Jishengella endophytica.</title>
        <authorList>
            <person name="Sahin N."/>
            <person name="Ay H."/>
            <person name="Saygin H."/>
        </authorList>
    </citation>
    <scope>NUCLEOTIDE SEQUENCE [LARGE SCALE GENOMIC DNA]</scope>
    <source>
        <strain evidence="2 3">DSM 45430</strain>
    </source>
</reference>
<dbReference type="RefSeq" id="WP_111244461.1">
    <property type="nucleotide sequence ID" value="NZ_AP023358.1"/>
</dbReference>
<keyword evidence="1" id="KW-0949">S-adenosyl-L-methionine</keyword>
<feature type="binding site" evidence="1">
    <location>
        <position position="57"/>
    </location>
    <ligand>
        <name>L-histidine</name>
        <dbReference type="ChEBI" id="CHEBI:57595"/>
    </ligand>
</feature>
<accession>A0A2W2CNZ2</accession>
<feature type="binding site" evidence="1">
    <location>
        <position position="207"/>
    </location>
    <ligand>
        <name>L-histidine</name>
        <dbReference type="ChEBI" id="CHEBI:57595"/>
    </ligand>
</feature>
<dbReference type="InterPro" id="IPR019257">
    <property type="entry name" value="MeTrfase_dom"/>
</dbReference>
<sequence>MGAEPLEIHLDDQDVSRALRHDVRVGLIADPRWLPPKWFYDARGSELFDEITRLPEYYPTRAERAVLEVRAVEIAELTGAKTLIELGSGSSEKTRLLLDAFSRRGGLGTFVPLDVSVSALRASTAALAADYPRLRVRGIVGDFTRHLDRLPTGGARLVAFLGGTIGNLLPTERAEFLTRTRAALEAGDWLLIGTDLVKDPAVLVPAYDDAAGVTAEFNRNVLRVLNRELGADFAPEAFAHVALWDPDREWIEMRLRAQRPMRVRVLDLEVDFAAGEDLRTEVSAKFRPEGIAAELTAAGFHPERFWTDPEGRFGVTLARAD</sequence>
<feature type="binding site" evidence="1">
    <location>
        <position position="93"/>
    </location>
    <ligand>
        <name>S-adenosyl-L-methionine</name>
        <dbReference type="ChEBI" id="CHEBI:59789"/>
    </ligand>
</feature>
<dbReference type="AlphaFoldDB" id="A0A2W2CNZ2"/>
<dbReference type="Gene3D" id="3.40.50.150">
    <property type="entry name" value="Vaccinia Virus protein VP39"/>
    <property type="match status" value="1"/>
</dbReference>
<proteinExistence type="inferred from homology"/>
<dbReference type="NCBIfam" id="TIGR03438">
    <property type="entry name" value="egtD_ergothio"/>
    <property type="match status" value="1"/>
</dbReference>
<dbReference type="GO" id="GO:0052706">
    <property type="term" value="F:L-histidine N(alpha)-methyltransferase activity"/>
    <property type="evidence" value="ECO:0007669"/>
    <property type="project" value="UniProtKB-UniRule"/>
</dbReference>
<dbReference type="InterPro" id="IPR017804">
    <property type="entry name" value="MeTrfase_EgtD-like"/>
</dbReference>
<comment type="pathway">
    <text evidence="1">Amino-acid biosynthesis; ergothioneine biosynthesis.</text>
</comment>
<dbReference type="PANTHER" id="PTHR43397">
    <property type="entry name" value="ERGOTHIONEINE BIOSYNTHESIS PROTEIN 1"/>
    <property type="match status" value="1"/>
</dbReference>
<keyword evidence="3" id="KW-1185">Reference proteome</keyword>
<dbReference type="PIRSF" id="PIRSF018005">
    <property type="entry name" value="UCP018005"/>
    <property type="match status" value="1"/>
</dbReference>
<evidence type="ECO:0000313" key="3">
    <source>
        <dbReference type="Proteomes" id="UP000248627"/>
    </source>
</evidence>
<gene>
    <name evidence="1 2" type="primary">egtD</name>
    <name evidence="2" type="ORF">C1I93_18020</name>
</gene>
<dbReference type="InterPro" id="IPR032888">
    <property type="entry name" value="EgtD_Actinobacteria"/>
</dbReference>